<proteinExistence type="predicted"/>
<organism evidence="1 3">
    <name type="scientific">Cucumis melo var. makuwa</name>
    <name type="common">Oriental melon</name>
    <dbReference type="NCBI Taxonomy" id="1194695"/>
    <lineage>
        <taxon>Eukaryota</taxon>
        <taxon>Viridiplantae</taxon>
        <taxon>Streptophyta</taxon>
        <taxon>Embryophyta</taxon>
        <taxon>Tracheophyta</taxon>
        <taxon>Spermatophyta</taxon>
        <taxon>Magnoliopsida</taxon>
        <taxon>eudicotyledons</taxon>
        <taxon>Gunneridae</taxon>
        <taxon>Pentapetalae</taxon>
        <taxon>rosids</taxon>
        <taxon>fabids</taxon>
        <taxon>Cucurbitales</taxon>
        <taxon>Cucurbitaceae</taxon>
        <taxon>Benincaseae</taxon>
        <taxon>Cucumis</taxon>
    </lineage>
</organism>
<dbReference type="Proteomes" id="UP000321393">
    <property type="component" value="Unassembled WGS sequence"/>
</dbReference>
<dbReference type="AlphaFoldDB" id="A0A5A7UKZ7"/>
<reference evidence="3 4" key="1">
    <citation type="submission" date="2019-08" db="EMBL/GenBank/DDBJ databases">
        <title>Draft genome sequences of two oriental melons (Cucumis melo L. var makuwa).</title>
        <authorList>
            <person name="Kwon S.-Y."/>
        </authorList>
    </citation>
    <scope>NUCLEOTIDE SEQUENCE [LARGE SCALE GENOMIC DNA]</scope>
    <source>
        <strain evidence="4">cv. Chang Bougi</strain>
        <strain evidence="3">cv. SW 3</strain>
        <tissue evidence="1">Leaf</tissue>
    </source>
</reference>
<dbReference type="EMBL" id="SSTD01001877">
    <property type="protein sequence ID" value="TYK29031.1"/>
    <property type="molecule type" value="Genomic_DNA"/>
</dbReference>
<dbReference type="Proteomes" id="UP000321947">
    <property type="component" value="Unassembled WGS sequence"/>
</dbReference>
<dbReference type="GO" id="GO:0008233">
    <property type="term" value="F:peptidase activity"/>
    <property type="evidence" value="ECO:0007669"/>
    <property type="project" value="UniProtKB-KW"/>
</dbReference>
<keyword evidence="1" id="KW-0378">Hydrolase</keyword>
<accession>A0A5A7UKZ7</accession>
<keyword evidence="1" id="KW-0645">Protease</keyword>
<evidence type="ECO:0000313" key="1">
    <source>
        <dbReference type="EMBL" id="KAA0056492.1"/>
    </source>
</evidence>
<dbReference type="GO" id="GO:0006508">
    <property type="term" value="P:proteolysis"/>
    <property type="evidence" value="ECO:0007669"/>
    <property type="project" value="UniProtKB-KW"/>
</dbReference>
<evidence type="ECO:0000313" key="2">
    <source>
        <dbReference type="EMBL" id="TYK29031.1"/>
    </source>
</evidence>
<evidence type="ECO:0000313" key="4">
    <source>
        <dbReference type="Proteomes" id="UP000321947"/>
    </source>
</evidence>
<protein>
    <submittedName>
        <fullName evidence="1">Subtilisin-like protease SBT4.14</fullName>
    </submittedName>
</protein>
<evidence type="ECO:0000313" key="3">
    <source>
        <dbReference type="Proteomes" id="UP000321393"/>
    </source>
</evidence>
<comment type="caution">
    <text evidence="1">The sequence shown here is derived from an EMBL/GenBank/DDBJ whole genome shotgun (WGS) entry which is preliminary data.</text>
</comment>
<gene>
    <name evidence="2" type="ORF">E5676_scaffold120G001470</name>
    <name evidence="1" type="ORF">E6C27_scaffold186G002710</name>
</gene>
<sequence>MEDIGNTVVPNAVLVTRQESASRHISSDGLLDVYSCIKNLILDVIYTSVNVFVRRE</sequence>
<name>A0A5A7UKZ7_CUCMM</name>
<dbReference type="EMBL" id="SSTE01007511">
    <property type="protein sequence ID" value="KAA0056492.1"/>
    <property type="molecule type" value="Genomic_DNA"/>
</dbReference>